<accession>A0A4Y3K7L5</accession>
<sequence>MTASPGQPDDVTLAVVAARLADVREEMRGMRSDLASHRAELVPRGEWEQRNRHVDSRFQEHGREIGTLRTAIETKTSDVDLKIATAVSSAVGTVKEQLAEVKQTAAAAEQRAESRRAPWWAIATSLAGIASLGVVLVEKIAT</sequence>
<comment type="caution">
    <text evidence="1">The sequence shown here is derived from an EMBL/GenBank/DDBJ whole genome shotgun (WGS) entry which is preliminary data.</text>
</comment>
<dbReference type="Proteomes" id="UP000315842">
    <property type="component" value="Unassembled WGS sequence"/>
</dbReference>
<proteinExistence type="predicted"/>
<dbReference type="AlphaFoldDB" id="A0A4Y3K7L5"/>
<protein>
    <submittedName>
        <fullName evidence="1">Uncharacterized protein</fullName>
    </submittedName>
</protein>
<name>A0A4Y3K7L5_CELUD</name>
<keyword evidence="2" id="KW-1185">Reference proteome</keyword>
<evidence type="ECO:0000313" key="1">
    <source>
        <dbReference type="EMBL" id="GEA79927.1"/>
    </source>
</evidence>
<reference evidence="1 2" key="1">
    <citation type="submission" date="2019-06" db="EMBL/GenBank/DDBJ databases">
        <title>Whole genome shotgun sequence of Cellulomonas uda NBRC 3747.</title>
        <authorList>
            <person name="Hosoyama A."/>
            <person name="Uohara A."/>
            <person name="Ohji S."/>
            <person name="Ichikawa N."/>
        </authorList>
    </citation>
    <scope>NUCLEOTIDE SEQUENCE [LARGE SCALE GENOMIC DNA]</scope>
    <source>
        <strain evidence="1 2">NBRC 3747</strain>
    </source>
</reference>
<dbReference type="RefSeq" id="WP_141318238.1">
    <property type="nucleotide sequence ID" value="NZ_BJLP01000004.1"/>
</dbReference>
<gene>
    <name evidence="1" type="ORF">CUD01_03710</name>
</gene>
<evidence type="ECO:0000313" key="2">
    <source>
        <dbReference type="Proteomes" id="UP000315842"/>
    </source>
</evidence>
<dbReference type="EMBL" id="BJLP01000004">
    <property type="protein sequence ID" value="GEA79927.1"/>
    <property type="molecule type" value="Genomic_DNA"/>
</dbReference>
<organism evidence="1 2">
    <name type="scientific">Cellulomonas uda</name>
    <dbReference type="NCBI Taxonomy" id="1714"/>
    <lineage>
        <taxon>Bacteria</taxon>
        <taxon>Bacillati</taxon>
        <taxon>Actinomycetota</taxon>
        <taxon>Actinomycetes</taxon>
        <taxon>Micrococcales</taxon>
        <taxon>Cellulomonadaceae</taxon>
        <taxon>Cellulomonas</taxon>
    </lineage>
</organism>